<evidence type="ECO:0000256" key="6">
    <source>
        <dbReference type="ARBA" id="ARBA00022679"/>
    </source>
</evidence>
<dbReference type="GO" id="GO:0000287">
    <property type="term" value="F:magnesium ion binding"/>
    <property type="evidence" value="ECO:0007669"/>
    <property type="project" value="InterPro"/>
</dbReference>
<dbReference type="Pfam" id="PF17837">
    <property type="entry name" value="4PPT_N"/>
    <property type="match status" value="1"/>
</dbReference>
<evidence type="ECO:0000313" key="17">
    <source>
        <dbReference type="Proteomes" id="UP000029577"/>
    </source>
</evidence>
<dbReference type="Pfam" id="PF01648">
    <property type="entry name" value="ACPS"/>
    <property type="match status" value="1"/>
</dbReference>
<evidence type="ECO:0000256" key="8">
    <source>
        <dbReference type="ARBA" id="ARBA00029894"/>
    </source>
</evidence>
<feature type="domain" description="4'-phosphopantetheinyl transferase N-terminal" evidence="15">
    <location>
        <begin position="61"/>
        <end position="123"/>
    </location>
</feature>
<feature type="binding site" evidence="12">
    <location>
        <position position="178"/>
    </location>
    <ligand>
        <name>CoA</name>
        <dbReference type="ChEBI" id="CHEBI:57287"/>
    </ligand>
</feature>
<comment type="similarity">
    <text evidence="3">Belongs to the P-Pant transferase superfamily. EntD family.</text>
</comment>
<comment type="cofactor">
    <cofactor evidence="13">
        <name>Mg(2+)</name>
        <dbReference type="ChEBI" id="CHEBI:18420"/>
    </cofactor>
</comment>
<feature type="domain" description="4'-phosphopantetheinyl transferase" evidence="14">
    <location>
        <begin position="129"/>
        <end position="216"/>
    </location>
</feature>
<comment type="caution">
    <text evidence="16">The sequence shown here is derived from an EMBL/GenBank/DDBJ whole genome shotgun (WGS) entry which is preliminary data.</text>
</comment>
<organism evidence="16 17">
    <name type="scientific">Tatumella morbirosei</name>
    <dbReference type="NCBI Taxonomy" id="642227"/>
    <lineage>
        <taxon>Bacteria</taxon>
        <taxon>Pseudomonadati</taxon>
        <taxon>Pseudomonadota</taxon>
        <taxon>Gammaproteobacteria</taxon>
        <taxon>Enterobacterales</taxon>
        <taxon>Erwiniaceae</taxon>
        <taxon>Tatumella</taxon>
    </lineage>
</organism>
<dbReference type="AlphaFoldDB" id="A0A095T6U2"/>
<evidence type="ECO:0000256" key="11">
    <source>
        <dbReference type="ARBA" id="ARBA00049191"/>
    </source>
</evidence>
<dbReference type="SUPFAM" id="SSF56214">
    <property type="entry name" value="4'-phosphopantetheinyl transferase"/>
    <property type="match status" value="1"/>
</dbReference>
<evidence type="ECO:0000256" key="1">
    <source>
        <dbReference type="ARBA" id="ARBA00003937"/>
    </source>
</evidence>
<evidence type="ECO:0000259" key="14">
    <source>
        <dbReference type="Pfam" id="PF01648"/>
    </source>
</evidence>
<dbReference type="Gene3D" id="3.90.470.20">
    <property type="entry name" value="4'-phosphopantetheinyl transferase domain"/>
    <property type="match status" value="1"/>
</dbReference>
<evidence type="ECO:0000256" key="7">
    <source>
        <dbReference type="ARBA" id="ARBA00023191"/>
    </source>
</evidence>
<evidence type="ECO:0000256" key="3">
    <source>
        <dbReference type="ARBA" id="ARBA00008342"/>
    </source>
</evidence>
<dbReference type="InterPro" id="IPR037143">
    <property type="entry name" value="4-PPantetheinyl_Trfase_dom_sf"/>
</dbReference>
<feature type="binding site" evidence="13">
    <location>
        <position position="133"/>
    </location>
    <ligand>
        <name>Mg(2+)</name>
        <dbReference type="ChEBI" id="CHEBI:18420"/>
    </ligand>
</feature>
<comment type="pathway">
    <text evidence="2">Siderophore biosynthesis; enterobactin biosynthesis.</text>
</comment>
<comment type="subunit">
    <text evidence="4">EntB, EntD, EntE, and EntF form a multienzyme complex called enterobactin synthase.</text>
</comment>
<gene>
    <name evidence="16" type="ORF">HA49_16085</name>
</gene>
<evidence type="ECO:0000256" key="12">
    <source>
        <dbReference type="PIRSR" id="PIRSR603542-1"/>
    </source>
</evidence>
<dbReference type="GO" id="GO:0005886">
    <property type="term" value="C:plasma membrane"/>
    <property type="evidence" value="ECO:0007669"/>
    <property type="project" value="TreeGrafter"/>
</dbReference>
<dbReference type="InterPro" id="IPR003542">
    <property type="entry name" value="Enbac_synth_compD-like"/>
</dbReference>
<keyword evidence="17" id="KW-1185">Reference proteome</keyword>
<evidence type="ECO:0000259" key="15">
    <source>
        <dbReference type="Pfam" id="PF17837"/>
    </source>
</evidence>
<proteinExistence type="inferred from homology"/>
<keyword evidence="6" id="KW-0808">Transferase</keyword>
<feature type="binding site" evidence="12">
    <location>
        <position position="133"/>
    </location>
    <ligand>
        <name>CoA</name>
        <dbReference type="ChEBI" id="CHEBI:57287"/>
    </ligand>
</feature>
<sequence>MTISSAEFPAFVSHPLAPPAGKFITRAALTSSAPFIACATFDIQAFTPDLFAELRIPCPPAIQRAARKRQAEYLASRWLVREIAALCGVAEFILTNDADRAPCWPSAFTASLSHTAGLVFALADTEKRAVGIDVEHWMNQELAEETSNILMDDAEKQLLSSLSLPLAQATTLLFSLKESLYKALWPEVRHYIDFLQVRLLALDEQQQTATLQLDETLSTRYPRSRCFQARFALTRQCVFTWINQ</sequence>
<dbReference type="Proteomes" id="UP000029577">
    <property type="component" value="Unassembled WGS sequence"/>
</dbReference>
<dbReference type="PRINTS" id="PR01399">
    <property type="entry name" value="ENTSNTHTASED"/>
</dbReference>
<evidence type="ECO:0000256" key="10">
    <source>
        <dbReference type="ARBA" id="ARBA00049176"/>
    </source>
</evidence>
<dbReference type="eggNOG" id="COG2977">
    <property type="taxonomic scope" value="Bacteria"/>
</dbReference>
<feature type="binding site" evidence="12">
    <location>
        <position position="69"/>
    </location>
    <ligand>
        <name>CoA</name>
        <dbReference type="ChEBI" id="CHEBI:57287"/>
    </ligand>
</feature>
<keyword evidence="13" id="KW-0479">Metal-binding</keyword>
<accession>A0A095T6U2</accession>
<dbReference type="PANTHER" id="PTHR38096">
    <property type="entry name" value="ENTEROBACTIN SYNTHASE COMPONENT D"/>
    <property type="match status" value="1"/>
</dbReference>
<dbReference type="PANTHER" id="PTHR38096:SF1">
    <property type="entry name" value="ENTEROBACTIN SYNTHASE COMPONENT D"/>
    <property type="match status" value="1"/>
</dbReference>
<dbReference type="GO" id="GO:0009239">
    <property type="term" value="P:enterobactin biosynthetic process"/>
    <property type="evidence" value="ECO:0007669"/>
    <property type="project" value="UniProtKB-UniPathway"/>
</dbReference>
<keyword evidence="13" id="KW-0460">Magnesium</keyword>
<dbReference type="GO" id="GO:0009366">
    <property type="term" value="C:enterobactin synthetase complex"/>
    <property type="evidence" value="ECO:0007669"/>
    <property type="project" value="InterPro"/>
</dbReference>
<evidence type="ECO:0000313" key="16">
    <source>
        <dbReference type="EMBL" id="KGD72264.1"/>
    </source>
</evidence>
<evidence type="ECO:0000256" key="9">
    <source>
        <dbReference type="ARBA" id="ARBA00031996"/>
    </source>
</evidence>
<evidence type="ECO:0000256" key="13">
    <source>
        <dbReference type="PIRSR" id="PIRSR603542-2"/>
    </source>
</evidence>
<feature type="binding site" evidence="13">
    <location>
        <position position="135"/>
    </location>
    <ligand>
        <name>Mg(2+)</name>
        <dbReference type="ChEBI" id="CHEBI:18420"/>
    </ligand>
</feature>
<reference evidence="16" key="1">
    <citation type="submission" date="2014-12" db="EMBL/GenBank/DDBJ databases">
        <title>The draft genome of the Tatumella morbirosei type strain, LMG23360T isolated from pineapple rot.</title>
        <authorList>
            <person name="Smits T.H."/>
            <person name="Palmer M."/>
            <person name="Venter S.N."/>
            <person name="Duffy B."/>
            <person name="Steenkamp E.T."/>
            <person name="Chan W.Y."/>
            <person name="Coutinho T.A."/>
            <person name="Coetzee M.P."/>
            <person name="De Maayer P."/>
        </authorList>
    </citation>
    <scope>NUCLEOTIDE SEQUENCE [LARGE SCALE GENOMIC DNA]</scope>
    <source>
        <strain evidence="16">LMG 23360</strain>
    </source>
</reference>
<dbReference type="InterPro" id="IPR008278">
    <property type="entry name" value="4-PPantetheinyl_Trfase_dom"/>
</dbReference>
<evidence type="ECO:0000256" key="5">
    <source>
        <dbReference type="ARBA" id="ARBA00019087"/>
    </source>
</evidence>
<dbReference type="EMBL" id="JPKR02000003">
    <property type="protein sequence ID" value="KGD72264.1"/>
    <property type="molecule type" value="Genomic_DNA"/>
</dbReference>
<comment type="catalytic activity">
    <reaction evidence="11">
        <text>apo-[peptidyl-carrier protein] + CoA = holo-[peptidyl-carrier protein] + adenosine 3',5'-bisphosphate + H(+)</text>
        <dbReference type="Rhea" id="RHEA:46228"/>
        <dbReference type="Rhea" id="RHEA-COMP:11479"/>
        <dbReference type="Rhea" id="RHEA-COMP:11480"/>
        <dbReference type="ChEBI" id="CHEBI:15378"/>
        <dbReference type="ChEBI" id="CHEBI:29999"/>
        <dbReference type="ChEBI" id="CHEBI:57287"/>
        <dbReference type="ChEBI" id="CHEBI:58343"/>
        <dbReference type="ChEBI" id="CHEBI:64479"/>
    </reaction>
</comment>
<feature type="binding site" evidence="12">
    <location>
        <begin position="113"/>
        <end position="114"/>
    </location>
    <ligand>
        <name>CoA</name>
        <dbReference type="ChEBI" id="CHEBI:57287"/>
    </ligand>
</feature>
<name>A0A095T6U2_9GAMM</name>
<keyword evidence="7" id="KW-0259">Enterobactin biosynthesis</keyword>
<evidence type="ECO:0000256" key="2">
    <source>
        <dbReference type="ARBA" id="ARBA00004993"/>
    </source>
</evidence>
<dbReference type="UniPathway" id="UPA00017"/>
<protein>
    <recommendedName>
        <fullName evidence="5">Enterobactin synthase component D</fullName>
    </recommendedName>
    <alternativeName>
        <fullName evidence="8">4'-phosphopantetheinyl transferase EntD</fullName>
    </alternativeName>
    <alternativeName>
        <fullName evidence="9">Enterochelin synthase D</fullName>
    </alternativeName>
</protein>
<feature type="binding site" evidence="12">
    <location>
        <position position="182"/>
    </location>
    <ligand>
        <name>CoA</name>
        <dbReference type="ChEBI" id="CHEBI:57287"/>
    </ligand>
</feature>
<comment type="function">
    <text evidence="1">Involved in the biosynthesis of the siderophore enterobactin (enterochelin), which is a macrocyclic trimeric lactone of N-(2,3-dihydroxybenzoyl)-serine. The serine trilactone serves as a scaffolding for the three catechol functionalities that provide hexadentate coordination for the tightly ligated iron(2+) atoms. Plays an essential role in the assembly of the enterobactin by catalyzing the transfer of the 4'-phosphopantetheine (Ppant) moiety from coenzyme A to the apo-domains of both EntB (ArCP domain) and EntF (PCP domain) to yield their holo-forms which make them competent for the activation of 2,3-dihydroxybenzoate (DHB) and L-serine, respectively.</text>
</comment>
<dbReference type="InterPro" id="IPR041354">
    <property type="entry name" value="4PPT_N"/>
</dbReference>
<comment type="catalytic activity">
    <reaction evidence="10">
        <text>apo-[aryl-carrier protein] + CoA = holo-[aryl-carrier protein] + adenosine 3',5'-bisphosphate + H(+)</text>
        <dbReference type="Rhea" id="RHEA:48404"/>
        <dbReference type="Rhea" id="RHEA-COMP:15903"/>
        <dbReference type="Rhea" id="RHEA-COMP:17557"/>
        <dbReference type="ChEBI" id="CHEBI:15378"/>
        <dbReference type="ChEBI" id="CHEBI:29999"/>
        <dbReference type="ChEBI" id="CHEBI:57287"/>
        <dbReference type="ChEBI" id="CHEBI:58343"/>
        <dbReference type="ChEBI" id="CHEBI:64479"/>
    </reaction>
</comment>
<evidence type="ECO:0000256" key="4">
    <source>
        <dbReference type="ARBA" id="ARBA00011503"/>
    </source>
</evidence>
<dbReference type="RefSeq" id="WP_038021658.1">
    <property type="nucleotide sequence ID" value="NZ_JPKR02000003.1"/>
</dbReference>
<dbReference type="OrthoDB" id="8210607at2"/>
<dbReference type="STRING" id="642227.HA49_16085"/>
<dbReference type="GO" id="GO:0008897">
    <property type="term" value="F:holo-[acyl-carrier-protein] synthase activity"/>
    <property type="evidence" value="ECO:0007669"/>
    <property type="project" value="InterPro"/>
</dbReference>
<feature type="binding site" evidence="12">
    <location>
        <position position="77"/>
    </location>
    <ligand>
        <name>CoA</name>
        <dbReference type="ChEBI" id="CHEBI:57287"/>
    </ligand>
</feature>